<protein>
    <submittedName>
        <fullName evidence="1">Uncharacterized protein</fullName>
    </submittedName>
</protein>
<comment type="caution">
    <text evidence="1">The sequence shown here is derived from an EMBL/GenBank/DDBJ whole genome shotgun (WGS) entry which is preliminary data.</text>
</comment>
<name>A0AA38FGE0_TAXCH</name>
<dbReference type="Proteomes" id="UP000824469">
    <property type="component" value="Unassembled WGS sequence"/>
</dbReference>
<dbReference type="AlphaFoldDB" id="A0AA38FGE0"/>
<evidence type="ECO:0000313" key="2">
    <source>
        <dbReference type="Proteomes" id="UP000824469"/>
    </source>
</evidence>
<sequence length="54" mass="5448">VDEGDGCDMKVTLELGDAGDEGDLGDGCGVGTTLDFVDLGDVVDEGEIGASLDW</sequence>
<accession>A0AA38FGE0</accession>
<reference evidence="1 2" key="1">
    <citation type="journal article" date="2021" name="Nat. Plants">
        <title>The Taxus genome provides insights into paclitaxel biosynthesis.</title>
        <authorList>
            <person name="Xiong X."/>
            <person name="Gou J."/>
            <person name="Liao Q."/>
            <person name="Li Y."/>
            <person name="Zhou Q."/>
            <person name="Bi G."/>
            <person name="Li C."/>
            <person name="Du R."/>
            <person name="Wang X."/>
            <person name="Sun T."/>
            <person name="Guo L."/>
            <person name="Liang H."/>
            <person name="Lu P."/>
            <person name="Wu Y."/>
            <person name="Zhang Z."/>
            <person name="Ro D.K."/>
            <person name="Shang Y."/>
            <person name="Huang S."/>
            <person name="Yan J."/>
        </authorList>
    </citation>
    <scope>NUCLEOTIDE SEQUENCE [LARGE SCALE GENOMIC DNA]</scope>
    <source>
        <strain evidence="1">Ta-2019</strain>
    </source>
</reference>
<keyword evidence="2" id="KW-1185">Reference proteome</keyword>
<dbReference type="EMBL" id="JAHRHJ020000009">
    <property type="protein sequence ID" value="KAH9301358.1"/>
    <property type="molecule type" value="Genomic_DNA"/>
</dbReference>
<proteinExistence type="predicted"/>
<feature type="non-terminal residue" evidence="1">
    <location>
        <position position="54"/>
    </location>
</feature>
<feature type="non-terminal residue" evidence="1">
    <location>
        <position position="1"/>
    </location>
</feature>
<evidence type="ECO:0000313" key="1">
    <source>
        <dbReference type="EMBL" id="KAH9301358.1"/>
    </source>
</evidence>
<gene>
    <name evidence="1" type="ORF">KI387_012941</name>
</gene>
<organism evidence="1 2">
    <name type="scientific">Taxus chinensis</name>
    <name type="common">Chinese yew</name>
    <name type="synonym">Taxus wallichiana var. chinensis</name>
    <dbReference type="NCBI Taxonomy" id="29808"/>
    <lineage>
        <taxon>Eukaryota</taxon>
        <taxon>Viridiplantae</taxon>
        <taxon>Streptophyta</taxon>
        <taxon>Embryophyta</taxon>
        <taxon>Tracheophyta</taxon>
        <taxon>Spermatophyta</taxon>
        <taxon>Pinopsida</taxon>
        <taxon>Pinidae</taxon>
        <taxon>Conifers II</taxon>
        <taxon>Cupressales</taxon>
        <taxon>Taxaceae</taxon>
        <taxon>Taxus</taxon>
    </lineage>
</organism>